<feature type="transmembrane region" description="Helical" evidence="1">
    <location>
        <begin position="12"/>
        <end position="29"/>
    </location>
</feature>
<comment type="caution">
    <text evidence="2">The sequence shown here is derived from an EMBL/GenBank/DDBJ whole genome shotgun (WGS) entry which is preliminary data.</text>
</comment>
<protein>
    <submittedName>
        <fullName evidence="2">Uncharacterized protein</fullName>
    </submittedName>
</protein>
<gene>
    <name evidence="2" type="ORF">S01H1_49948</name>
</gene>
<keyword evidence="1" id="KW-1133">Transmembrane helix</keyword>
<feature type="transmembrane region" description="Helical" evidence="1">
    <location>
        <begin position="41"/>
        <end position="63"/>
    </location>
</feature>
<evidence type="ECO:0000313" key="2">
    <source>
        <dbReference type="EMBL" id="GAG26170.1"/>
    </source>
</evidence>
<feature type="non-terminal residue" evidence="2">
    <location>
        <position position="86"/>
    </location>
</feature>
<organism evidence="2">
    <name type="scientific">marine sediment metagenome</name>
    <dbReference type="NCBI Taxonomy" id="412755"/>
    <lineage>
        <taxon>unclassified sequences</taxon>
        <taxon>metagenomes</taxon>
        <taxon>ecological metagenomes</taxon>
    </lineage>
</organism>
<keyword evidence="1" id="KW-0812">Transmembrane</keyword>
<reference evidence="2" key="1">
    <citation type="journal article" date="2014" name="Front. Microbiol.">
        <title>High frequency of phylogenetically diverse reductive dehalogenase-homologous genes in deep subseafloor sedimentary metagenomes.</title>
        <authorList>
            <person name="Kawai M."/>
            <person name="Futagami T."/>
            <person name="Toyoda A."/>
            <person name="Takaki Y."/>
            <person name="Nishi S."/>
            <person name="Hori S."/>
            <person name="Arai W."/>
            <person name="Tsubouchi T."/>
            <person name="Morono Y."/>
            <person name="Uchiyama I."/>
            <person name="Ito T."/>
            <person name="Fujiyama A."/>
            <person name="Inagaki F."/>
            <person name="Takami H."/>
        </authorList>
    </citation>
    <scope>NUCLEOTIDE SEQUENCE</scope>
    <source>
        <strain evidence="2">Expedition CK06-06</strain>
    </source>
</reference>
<name>X0W6H3_9ZZZZ</name>
<sequence length="86" mass="9461">MNNSRLLKESFLSAAGVVIYVFLVSGLMVHGNELFGRPNSFLGPAMVLLLLVLSTLITGLLVLGRPIWLYLEKEKKAAVKLLLFTT</sequence>
<proteinExistence type="predicted"/>
<dbReference type="EMBL" id="BARS01032161">
    <property type="protein sequence ID" value="GAG26170.1"/>
    <property type="molecule type" value="Genomic_DNA"/>
</dbReference>
<evidence type="ECO:0000256" key="1">
    <source>
        <dbReference type="SAM" id="Phobius"/>
    </source>
</evidence>
<keyword evidence="1" id="KW-0472">Membrane</keyword>
<accession>X0W6H3</accession>
<dbReference type="AlphaFoldDB" id="X0W6H3"/>